<evidence type="ECO:0000256" key="1">
    <source>
        <dbReference type="SAM" id="Phobius"/>
    </source>
</evidence>
<protein>
    <submittedName>
        <fullName evidence="2">Uncharacterized protein</fullName>
    </submittedName>
</protein>
<organism evidence="2 3">
    <name type="scientific">Hyphococcus luteus</name>
    <dbReference type="NCBI Taxonomy" id="2058213"/>
    <lineage>
        <taxon>Bacteria</taxon>
        <taxon>Pseudomonadati</taxon>
        <taxon>Pseudomonadota</taxon>
        <taxon>Alphaproteobacteria</taxon>
        <taxon>Parvularculales</taxon>
        <taxon>Parvularculaceae</taxon>
        <taxon>Hyphococcus</taxon>
    </lineage>
</organism>
<feature type="transmembrane region" description="Helical" evidence="1">
    <location>
        <begin position="80"/>
        <end position="99"/>
    </location>
</feature>
<keyword evidence="1" id="KW-0472">Membrane</keyword>
<reference evidence="2 3" key="1">
    <citation type="submission" date="2017-12" db="EMBL/GenBank/DDBJ databases">
        <authorList>
            <person name="Hurst M.R.H."/>
        </authorList>
    </citation>
    <scope>NUCLEOTIDE SEQUENCE [LARGE SCALE GENOMIC DNA]</scope>
    <source>
        <strain evidence="2 3">SY-3-19</strain>
    </source>
</reference>
<sequence>MGAAQMSALKAGLVYFLSVFAVGFMLGTIRVLLIEPHLGALGAVLLETPFILAASWLFCRCWIGRFNVPSALVSRLGMGAIAFALLIAAEILLGLYGFGRSLADQIAAWRSPPGALGLAGQILFGLFPLVQGLTEKIR</sequence>
<comment type="caution">
    <text evidence="2">The sequence shown here is derived from an EMBL/GenBank/DDBJ whole genome shotgun (WGS) entry which is preliminary data.</text>
</comment>
<dbReference type="EMBL" id="PJCH01000005">
    <property type="protein sequence ID" value="PQA87868.1"/>
    <property type="molecule type" value="Genomic_DNA"/>
</dbReference>
<dbReference type="AlphaFoldDB" id="A0A2S7K5Z2"/>
<feature type="transmembrane region" description="Helical" evidence="1">
    <location>
        <begin position="39"/>
        <end position="59"/>
    </location>
</feature>
<keyword evidence="3" id="KW-1185">Reference proteome</keyword>
<evidence type="ECO:0000313" key="2">
    <source>
        <dbReference type="EMBL" id="PQA87868.1"/>
    </source>
</evidence>
<proteinExistence type="predicted"/>
<feature type="transmembrane region" description="Helical" evidence="1">
    <location>
        <begin position="12"/>
        <end position="33"/>
    </location>
</feature>
<evidence type="ECO:0000313" key="3">
    <source>
        <dbReference type="Proteomes" id="UP000239504"/>
    </source>
</evidence>
<gene>
    <name evidence="2" type="ORF">CW354_05820</name>
</gene>
<keyword evidence="1" id="KW-1133">Transmembrane helix</keyword>
<keyword evidence="1" id="KW-0812">Transmembrane</keyword>
<dbReference type="Proteomes" id="UP000239504">
    <property type="component" value="Unassembled WGS sequence"/>
</dbReference>
<accession>A0A2S7K5Z2</accession>
<feature type="transmembrane region" description="Helical" evidence="1">
    <location>
        <begin position="111"/>
        <end position="130"/>
    </location>
</feature>
<name>A0A2S7K5Z2_9PROT</name>